<keyword evidence="1" id="KW-0812">Transmembrane</keyword>
<keyword evidence="1" id="KW-0472">Membrane</keyword>
<name>A0A2P2QA55_RHIMU</name>
<accession>A0A2P2QA55</accession>
<sequence>MPLMYIFIVISYWLLAMVKHKVVTLLLSVIIGQQ</sequence>
<protein>
    <submittedName>
        <fullName evidence="2">Uncharacterized protein</fullName>
    </submittedName>
</protein>
<feature type="transmembrane region" description="Helical" evidence="1">
    <location>
        <begin position="6"/>
        <end position="31"/>
    </location>
</feature>
<organism evidence="2">
    <name type="scientific">Rhizophora mucronata</name>
    <name type="common">Asiatic mangrove</name>
    <dbReference type="NCBI Taxonomy" id="61149"/>
    <lineage>
        <taxon>Eukaryota</taxon>
        <taxon>Viridiplantae</taxon>
        <taxon>Streptophyta</taxon>
        <taxon>Embryophyta</taxon>
        <taxon>Tracheophyta</taxon>
        <taxon>Spermatophyta</taxon>
        <taxon>Magnoliopsida</taxon>
        <taxon>eudicotyledons</taxon>
        <taxon>Gunneridae</taxon>
        <taxon>Pentapetalae</taxon>
        <taxon>rosids</taxon>
        <taxon>fabids</taxon>
        <taxon>Malpighiales</taxon>
        <taxon>Rhizophoraceae</taxon>
        <taxon>Rhizophora</taxon>
    </lineage>
</organism>
<evidence type="ECO:0000256" key="1">
    <source>
        <dbReference type="SAM" id="Phobius"/>
    </source>
</evidence>
<keyword evidence="1" id="KW-1133">Transmembrane helix</keyword>
<reference evidence="2" key="1">
    <citation type="submission" date="2018-02" db="EMBL/GenBank/DDBJ databases">
        <title>Rhizophora mucronata_Transcriptome.</title>
        <authorList>
            <person name="Meera S.P."/>
            <person name="Sreeshan A."/>
            <person name="Augustine A."/>
        </authorList>
    </citation>
    <scope>NUCLEOTIDE SEQUENCE</scope>
    <source>
        <tissue evidence="2">Leaf</tissue>
    </source>
</reference>
<proteinExistence type="predicted"/>
<dbReference type="EMBL" id="GGEC01083386">
    <property type="protein sequence ID" value="MBX63870.1"/>
    <property type="molecule type" value="Transcribed_RNA"/>
</dbReference>
<evidence type="ECO:0000313" key="2">
    <source>
        <dbReference type="EMBL" id="MBX63870.1"/>
    </source>
</evidence>
<dbReference type="AlphaFoldDB" id="A0A2P2QA55"/>